<dbReference type="PANTHER" id="PTHR47642">
    <property type="entry name" value="ATP-DEPENDENT DNA HELICASE"/>
    <property type="match status" value="1"/>
</dbReference>
<reference evidence="6" key="2">
    <citation type="submission" date="2010-07" db="EMBL/GenBank/DDBJ databases">
        <authorList>
            <consortium name="The Broad Institute Genome Sequencing Platform"/>
            <consortium name="Broad Institute Genome Sequencing Center for Infectious Disease"/>
            <person name="Ma L.-J."/>
            <person name="Dead R."/>
            <person name="Young S."/>
            <person name="Zeng Q."/>
            <person name="Koehrsen M."/>
            <person name="Alvarado L."/>
            <person name="Berlin A."/>
            <person name="Chapman S.B."/>
            <person name="Chen Z."/>
            <person name="Freedman E."/>
            <person name="Gellesch M."/>
            <person name="Goldberg J."/>
            <person name="Griggs A."/>
            <person name="Gujja S."/>
            <person name="Heilman E.R."/>
            <person name="Heiman D."/>
            <person name="Hepburn T."/>
            <person name="Howarth C."/>
            <person name="Jen D."/>
            <person name="Larson L."/>
            <person name="Mehta T."/>
            <person name="Neiman D."/>
            <person name="Pearson M."/>
            <person name="Roberts A."/>
            <person name="Saif S."/>
            <person name="Shea T."/>
            <person name="Shenoy N."/>
            <person name="Sisk P."/>
            <person name="Stolte C."/>
            <person name="Sykes S."/>
            <person name="Walk T."/>
            <person name="White J."/>
            <person name="Yandava C."/>
            <person name="Haas B."/>
            <person name="Nusbaum C."/>
            <person name="Birren B."/>
        </authorList>
    </citation>
    <scope>NUCLEOTIDE SEQUENCE</scope>
    <source>
        <strain evidence="6">R3-111a-1</strain>
    </source>
</reference>
<keyword evidence="1" id="KW-0378">Hydrolase</keyword>
<evidence type="ECO:0000259" key="5">
    <source>
        <dbReference type="Pfam" id="PF21530"/>
    </source>
</evidence>
<reference evidence="8" key="1">
    <citation type="submission" date="2010-07" db="EMBL/GenBank/DDBJ databases">
        <title>The genome sequence of Gaeumannomyces graminis var. tritici strain R3-111a-1.</title>
        <authorList>
            <consortium name="The Broad Institute Genome Sequencing Platform"/>
            <person name="Ma L.-J."/>
            <person name="Dead R."/>
            <person name="Young S."/>
            <person name="Zeng Q."/>
            <person name="Koehrsen M."/>
            <person name="Alvarado L."/>
            <person name="Berlin A."/>
            <person name="Chapman S.B."/>
            <person name="Chen Z."/>
            <person name="Freedman E."/>
            <person name="Gellesch M."/>
            <person name="Goldberg J."/>
            <person name="Griggs A."/>
            <person name="Gujja S."/>
            <person name="Heilman E.R."/>
            <person name="Heiman D."/>
            <person name="Hepburn T."/>
            <person name="Howarth C."/>
            <person name="Jen D."/>
            <person name="Larson L."/>
            <person name="Mehta T."/>
            <person name="Neiman D."/>
            <person name="Pearson M."/>
            <person name="Roberts A."/>
            <person name="Saif S."/>
            <person name="Shea T."/>
            <person name="Shenoy N."/>
            <person name="Sisk P."/>
            <person name="Stolte C."/>
            <person name="Sykes S."/>
            <person name="Walk T."/>
            <person name="White J."/>
            <person name="Yandava C."/>
            <person name="Haas B."/>
            <person name="Nusbaum C."/>
            <person name="Birren B."/>
        </authorList>
    </citation>
    <scope>NUCLEOTIDE SEQUENCE [LARGE SCALE GENOMIC DNA]</scope>
    <source>
        <strain evidence="8">R3-111a-1</strain>
    </source>
</reference>
<dbReference type="HOGENOM" id="CLU_001613_7_1_1"/>
<keyword evidence="1" id="KW-0234">DNA repair</keyword>
<proteinExistence type="inferred from homology"/>
<dbReference type="InterPro" id="IPR027417">
    <property type="entry name" value="P-loop_NTPase"/>
</dbReference>
<organism evidence="6">
    <name type="scientific">Gaeumannomyces tritici (strain R3-111a-1)</name>
    <name type="common">Wheat and barley take-all root rot fungus</name>
    <name type="synonym">Gaeumannomyces graminis var. tritici</name>
    <dbReference type="NCBI Taxonomy" id="644352"/>
    <lineage>
        <taxon>Eukaryota</taxon>
        <taxon>Fungi</taxon>
        <taxon>Dikarya</taxon>
        <taxon>Ascomycota</taxon>
        <taxon>Pezizomycotina</taxon>
        <taxon>Sordariomycetes</taxon>
        <taxon>Sordariomycetidae</taxon>
        <taxon>Magnaporthales</taxon>
        <taxon>Magnaporthaceae</taxon>
        <taxon>Gaeumannomyces</taxon>
    </lineage>
</organism>
<evidence type="ECO:0000313" key="8">
    <source>
        <dbReference type="Proteomes" id="UP000006039"/>
    </source>
</evidence>
<reference evidence="6" key="3">
    <citation type="submission" date="2010-09" db="EMBL/GenBank/DDBJ databases">
        <title>Annotation of Gaeumannomyces graminis var. tritici R3-111a-1.</title>
        <authorList>
            <consortium name="The Broad Institute Genome Sequencing Platform"/>
            <person name="Ma L.-J."/>
            <person name="Dead R."/>
            <person name="Young S.K."/>
            <person name="Zeng Q."/>
            <person name="Gargeya S."/>
            <person name="Fitzgerald M."/>
            <person name="Haas B."/>
            <person name="Abouelleil A."/>
            <person name="Alvarado L."/>
            <person name="Arachchi H.M."/>
            <person name="Berlin A."/>
            <person name="Brown A."/>
            <person name="Chapman S.B."/>
            <person name="Chen Z."/>
            <person name="Dunbar C."/>
            <person name="Freedman E."/>
            <person name="Gearin G."/>
            <person name="Gellesch M."/>
            <person name="Goldberg J."/>
            <person name="Griggs A."/>
            <person name="Gujja S."/>
            <person name="Heiman D."/>
            <person name="Howarth C."/>
            <person name="Larson L."/>
            <person name="Lui A."/>
            <person name="MacDonald P.J.P."/>
            <person name="Mehta T."/>
            <person name="Montmayeur A."/>
            <person name="Murphy C."/>
            <person name="Neiman D."/>
            <person name="Pearson M."/>
            <person name="Priest M."/>
            <person name="Roberts A."/>
            <person name="Saif S."/>
            <person name="Shea T."/>
            <person name="Shenoy N."/>
            <person name="Sisk P."/>
            <person name="Stolte C."/>
            <person name="Sykes S."/>
            <person name="Yandava C."/>
            <person name="Wortman J."/>
            <person name="Nusbaum C."/>
            <person name="Birren B."/>
        </authorList>
    </citation>
    <scope>NUCLEOTIDE SEQUENCE</scope>
    <source>
        <strain evidence="6">R3-111a-1</strain>
    </source>
</reference>
<reference evidence="7" key="4">
    <citation type="journal article" date="2015" name="G3 (Bethesda)">
        <title>Genome sequences of three phytopathogenic species of the Magnaporthaceae family of fungi.</title>
        <authorList>
            <person name="Okagaki L.H."/>
            <person name="Nunes C.C."/>
            <person name="Sailsbery J."/>
            <person name="Clay B."/>
            <person name="Brown D."/>
            <person name="John T."/>
            <person name="Oh Y."/>
            <person name="Young N."/>
            <person name="Fitzgerald M."/>
            <person name="Haas B.J."/>
            <person name="Zeng Q."/>
            <person name="Young S."/>
            <person name="Adiconis X."/>
            <person name="Fan L."/>
            <person name="Levin J.Z."/>
            <person name="Mitchell T.K."/>
            <person name="Okubara P.A."/>
            <person name="Farman M.L."/>
            <person name="Kohn L.M."/>
            <person name="Birren B."/>
            <person name="Ma L.-J."/>
            <person name="Dean R.A."/>
        </authorList>
    </citation>
    <scope>NUCLEOTIDE SEQUENCE</scope>
    <source>
        <strain evidence="7">R3-111a-1</strain>
    </source>
</reference>
<keyword evidence="1" id="KW-0547">Nucleotide-binding</keyword>
<feature type="compositionally biased region" description="Basic residues" evidence="2">
    <location>
        <begin position="61"/>
        <end position="74"/>
    </location>
</feature>
<dbReference type="CDD" id="cd18809">
    <property type="entry name" value="SF1_C_RecD"/>
    <property type="match status" value="1"/>
</dbReference>
<sequence length="784" mass="87400">MPFPLRPGKVGTKIVLGWVGGWPAHGPTTAPRHAFFSSGPGRWKARPRDNDTHGEGLNSTRAKRSQMAHLHHSRSASSSPPGGRDPPSDTTPLEPPYYEVERNPHHQRGLAGAKLLSRRAALSARDAADEAHPLAGPLLAAESLVHRPKSRHVPGVAQMPGSFNLDLSADDPIWAELGVPCPGSEDSSDTTMDGDTPLDPSGSIVTLLKEVITTADELAQLAISHLDDIHNDDPDPTYQKTPRYIMQNGVRLYITHDGVTLNREQSRLVELVLGGRNVFYTGPAGCGKSAVLKTFVGELEIRHKIVDIVAPTGIAALNVGGTTTWSYMGWKPDDDRKPLDELKEITGSDNYARERLQGTEVLVIDEISMLDSNFFYRMSEVMKSVRESSDPFGGVQVVVTGDFLQLPPVKPFKYCMECGRDLLWHKKHDVLTCPNDSDDSDDSSPPSNQPRCPNPRAYSRADKWAFRSTTWAECDFSCVQLKNVHRQSDPGFLSLLAKCRLGSPMSQEEVELLKRNTSCAENAVKLSCTNKEVDAINKREYDRLDTEQFMYRCVDDIVGLNPKSRRHQRLLHLERKEVKAEDLEHETLYEFREHRYDKKLFLREGMRVCLLANLDIDAGLVNGSQGVICGFEIITGENTGAKRRESKIDRFIEGLEKEWWPVVEFENKIKGEPKLRRTIVADRTIIERGPHSRPSEVLLSRTQIPLMPAWAMTVHKAQGMTLENVIVNMDRVFEEGQLYVALSRARSLGGLVVEGNSEALSTGAFANKQARQFYEREFGIGSGE</sequence>
<dbReference type="GO" id="GO:0000723">
    <property type="term" value="P:telomere maintenance"/>
    <property type="evidence" value="ECO:0007669"/>
    <property type="project" value="InterPro"/>
</dbReference>
<keyword evidence="8" id="KW-1185">Reference proteome</keyword>
<dbReference type="PANTHER" id="PTHR47642:SF7">
    <property type="entry name" value="ATP-DEPENDENT DNA HELICASE PIF1"/>
    <property type="match status" value="1"/>
</dbReference>
<dbReference type="GeneID" id="20354171"/>
<comment type="cofactor">
    <cofactor evidence="1">
        <name>Mg(2+)</name>
        <dbReference type="ChEBI" id="CHEBI:18420"/>
    </cofactor>
</comment>
<protein>
    <recommendedName>
        <fullName evidence="1">ATP-dependent DNA helicase</fullName>
        <ecNumber evidence="1">5.6.2.3</ecNumber>
    </recommendedName>
</protein>
<dbReference type="InterPro" id="IPR049163">
    <property type="entry name" value="Pif1-like_2B_dom"/>
</dbReference>
<dbReference type="eggNOG" id="KOG0987">
    <property type="taxonomic scope" value="Eukaryota"/>
</dbReference>
<evidence type="ECO:0000256" key="1">
    <source>
        <dbReference type="RuleBase" id="RU363044"/>
    </source>
</evidence>
<comment type="similarity">
    <text evidence="1">Belongs to the helicase family.</text>
</comment>
<keyword evidence="1" id="KW-0347">Helicase</keyword>
<dbReference type="STRING" id="644352.J3PJM6"/>
<dbReference type="VEuPathDB" id="FungiDB:GGTG_13713"/>
<evidence type="ECO:0000259" key="3">
    <source>
        <dbReference type="Pfam" id="PF05970"/>
    </source>
</evidence>
<feature type="domain" description="DNA helicase Pif1-like DEAD-box helicase" evidence="3">
    <location>
        <begin position="261"/>
        <end position="410"/>
    </location>
</feature>
<dbReference type="Gene3D" id="3.40.50.300">
    <property type="entry name" value="P-loop containing nucleotide triphosphate hydrolases"/>
    <property type="match status" value="2"/>
</dbReference>
<dbReference type="GO" id="GO:0006310">
    <property type="term" value="P:DNA recombination"/>
    <property type="evidence" value="ECO:0007669"/>
    <property type="project" value="UniProtKB-KW"/>
</dbReference>
<feature type="domain" description="DNA helicase Pif1-like 2B" evidence="5">
    <location>
        <begin position="598"/>
        <end position="631"/>
    </location>
</feature>
<dbReference type="Pfam" id="PF05970">
    <property type="entry name" value="PIF1"/>
    <property type="match status" value="1"/>
</dbReference>
<dbReference type="EnsemblFungi" id="EJT68726">
    <property type="protein sequence ID" value="EJT68726"/>
    <property type="gene ID" value="GGTG_13713"/>
</dbReference>
<dbReference type="OrthoDB" id="432234at2759"/>
<dbReference type="Pfam" id="PF13538">
    <property type="entry name" value="UvrD_C_2"/>
    <property type="match status" value="1"/>
</dbReference>
<dbReference type="EMBL" id="GL385432">
    <property type="protein sequence ID" value="EJT68726.1"/>
    <property type="molecule type" value="Genomic_DNA"/>
</dbReference>
<dbReference type="AlphaFoldDB" id="J3PJM6"/>
<dbReference type="EC" id="5.6.2.3" evidence="1"/>
<dbReference type="GO" id="GO:0006281">
    <property type="term" value="P:DNA repair"/>
    <property type="evidence" value="ECO:0007669"/>
    <property type="project" value="UniProtKB-KW"/>
</dbReference>
<keyword evidence="1" id="KW-0067">ATP-binding</keyword>
<dbReference type="GO" id="GO:0005524">
    <property type="term" value="F:ATP binding"/>
    <property type="evidence" value="ECO:0007669"/>
    <property type="project" value="UniProtKB-KW"/>
</dbReference>
<dbReference type="RefSeq" id="XP_009229894.1">
    <property type="nucleotide sequence ID" value="XM_009231630.1"/>
</dbReference>
<dbReference type="Pfam" id="PF21530">
    <property type="entry name" value="Pif1_2B_dom"/>
    <property type="match status" value="1"/>
</dbReference>
<evidence type="ECO:0000313" key="6">
    <source>
        <dbReference type="EMBL" id="EJT68726.1"/>
    </source>
</evidence>
<evidence type="ECO:0000259" key="4">
    <source>
        <dbReference type="Pfam" id="PF13538"/>
    </source>
</evidence>
<name>J3PJM6_GAET3</name>
<feature type="domain" description="UvrD-like helicase C-terminal" evidence="4">
    <location>
        <begin position="708"/>
        <end position="748"/>
    </location>
</feature>
<dbReference type="GO" id="GO:0043139">
    <property type="term" value="F:5'-3' DNA helicase activity"/>
    <property type="evidence" value="ECO:0007669"/>
    <property type="project" value="UniProtKB-EC"/>
</dbReference>
<dbReference type="GO" id="GO:0016787">
    <property type="term" value="F:hydrolase activity"/>
    <property type="evidence" value="ECO:0007669"/>
    <property type="project" value="UniProtKB-KW"/>
</dbReference>
<dbReference type="SUPFAM" id="SSF52540">
    <property type="entry name" value="P-loop containing nucleoside triphosphate hydrolases"/>
    <property type="match status" value="2"/>
</dbReference>
<keyword evidence="1" id="KW-0227">DNA damage</keyword>
<accession>J3PJM6</accession>
<dbReference type="InterPro" id="IPR051055">
    <property type="entry name" value="PIF1_helicase"/>
</dbReference>
<evidence type="ECO:0000313" key="7">
    <source>
        <dbReference type="EnsemblFungi" id="EJT68726"/>
    </source>
</evidence>
<dbReference type="Proteomes" id="UP000006039">
    <property type="component" value="Unassembled WGS sequence"/>
</dbReference>
<evidence type="ECO:0000256" key="2">
    <source>
        <dbReference type="SAM" id="MobiDB-lite"/>
    </source>
</evidence>
<comment type="catalytic activity">
    <reaction evidence="1">
        <text>ATP + H2O = ADP + phosphate + H(+)</text>
        <dbReference type="Rhea" id="RHEA:13065"/>
        <dbReference type="ChEBI" id="CHEBI:15377"/>
        <dbReference type="ChEBI" id="CHEBI:15378"/>
        <dbReference type="ChEBI" id="CHEBI:30616"/>
        <dbReference type="ChEBI" id="CHEBI:43474"/>
        <dbReference type="ChEBI" id="CHEBI:456216"/>
        <dbReference type="EC" id="5.6.2.3"/>
    </reaction>
</comment>
<gene>
    <name evidence="7" type="primary">20354171</name>
    <name evidence="6" type="ORF">GGTG_13713</name>
</gene>
<feature type="region of interest" description="Disordered" evidence="2">
    <location>
        <begin position="434"/>
        <end position="456"/>
    </location>
</feature>
<feature type="region of interest" description="Disordered" evidence="2">
    <location>
        <begin position="30"/>
        <end position="100"/>
    </location>
</feature>
<dbReference type="InterPro" id="IPR027785">
    <property type="entry name" value="UvrD-like_helicase_C"/>
</dbReference>
<dbReference type="InterPro" id="IPR010285">
    <property type="entry name" value="DNA_helicase_pif1-like_DEAD"/>
</dbReference>
<keyword evidence="1" id="KW-0233">DNA recombination</keyword>
<reference evidence="7" key="5">
    <citation type="submission" date="2018-04" db="UniProtKB">
        <authorList>
            <consortium name="EnsemblFungi"/>
        </authorList>
    </citation>
    <scope>IDENTIFICATION</scope>
    <source>
        <strain evidence="7">R3-111a-1</strain>
    </source>
</reference>